<evidence type="ECO:0000256" key="1">
    <source>
        <dbReference type="ARBA" id="ARBA00022679"/>
    </source>
</evidence>
<dbReference type="OrthoDB" id="9801609at2"/>
<feature type="domain" description="Methyltransferase" evidence="2">
    <location>
        <begin position="89"/>
        <end position="177"/>
    </location>
</feature>
<dbReference type="PANTHER" id="PTHR43861">
    <property type="entry name" value="TRANS-ACONITATE 2-METHYLTRANSFERASE-RELATED"/>
    <property type="match status" value="1"/>
</dbReference>
<keyword evidence="1 3" id="KW-0808">Transferase</keyword>
<reference evidence="4" key="3">
    <citation type="submission" date="2021-06" db="EMBL/GenBank/DDBJ databases">
        <title>Genomic Description and Analysis of Intracellular Bacteria, Candidatus Berkiella cookevillensis and Candidatus Berkiella aquae.</title>
        <authorList>
            <person name="Kidane D.T."/>
            <person name="Mehari Y.T."/>
            <person name="Rice F.C."/>
            <person name="Arivett B.A."/>
            <person name="Farone A.L."/>
            <person name="Berk S.G."/>
            <person name="Farone M.B."/>
        </authorList>
    </citation>
    <scope>NUCLEOTIDE SEQUENCE</scope>
    <source>
        <strain evidence="4">CC99</strain>
    </source>
</reference>
<dbReference type="GO" id="GO:0032259">
    <property type="term" value="P:methylation"/>
    <property type="evidence" value="ECO:0007669"/>
    <property type="project" value="UniProtKB-KW"/>
</dbReference>
<organism evidence="3">
    <name type="scientific">Candidatus Berkiella cookevillensis</name>
    <dbReference type="NCBI Taxonomy" id="437022"/>
    <lineage>
        <taxon>Bacteria</taxon>
        <taxon>Pseudomonadati</taxon>
        <taxon>Pseudomonadota</taxon>
        <taxon>Gammaproteobacteria</taxon>
        <taxon>Candidatus Berkiellales</taxon>
        <taxon>Candidatus Berkiellaceae</taxon>
        <taxon>Candidatus Berkiella</taxon>
    </lineage>
</organism>
<comment type="caution">
    <text evidence="3">The sequence shown here is derived from an EMBL/GenBank/DDBJ whole genome shotgun (WGS) entry which is preliminary data.</text>
</comment>
<protein>
    <submittedName>
        <fullName evidence="4">Class I SAM-dependent methyltransferase</fullName>
    </submittedName>
    <submittedName>
        <fullName evidence="3">Protein-L-isoaspartate O-methyltransferase</fullName>
    </submittedName>
</protein>
<evidence type="ECO:0000313" key="4">
    <source>
        <dbReference type="EMBL" id="MCS5707705.1"/>
    </source>
</evidence>
<dbReference type="GO" id="GO:0008168">
    <property type="term" value="F:methyltransferase activity"/>
    <property type="evidence" value="ECO:0007669"/>
    <property type="project" value="UniProtKB-KW"/>
</dbReference>
<keyword evidence="3" id="KW-0489">Methyltransferase</keyword>
<dbReference type="EMBL" id="LKHV01000002">
    <property type="protein sequence ID" value="KRG19708.1"/>
    <property type="molecule type" value="Genomic_DNA"/>
</dbReference>
<dbReference type="Pfam" id="PF13649">
    <property type="entry name" value="Methyltransf_25"/>
    <property type="match status" value="1"/>
</dbReference>
<sequence length="267" mass="31225">MTFKKILRTFATIARPILLPGVIYFNRFIRGLAKFSHKTQFYLQWAVKPNPEWFDHYLDQYYKWHTSRNPLGWERGIFNLLALKPESTVLELCCGDGFNAHHFYSIRVKNILSIDFDPKAIAHAKQNFQADNVVYQCHDIRQGLPKGPFTNVIWDAAIEHFTIDEITRILNEVKQRIGKTGILSGYTIVERDDGASHDDHEYEFKSKEDLQLLLKSFFKHVVVLETVFPDRTNLYFYTSESPISFLDDFQLPVKKITSQQQEEAMIV</sequence>
<keyword evidence="5" id="KW-1185">Reference proteome</keyword>
<dbReference type="AlphaFoldDB" id="A0A0Q9YGM6"/>
<accession>A0A0Q9YGM6</accession>
<gene>
    <name evidence="4" type="ORF">CC99x_002170</name>
    <name evidence="3" type="ORF">CC99x_00722</name>
</gene>
<evidence type="ECO:0000313" key="3">
    <source>
        <dbReference type="EMBL" id="KRG19708.1"/>
    </source>
</evidence>
<dbReference type="Gene3D" id="3.40.50.150">
    <property type="entry name" value="Vaccinia Virus protein VP39"/>
    <property type="match status" value="1"/>
</dbReference>
<dbReference type="InterPro" id="IPR041698">
    <property type="entry name" value="Methyltransf_25"/>
</dbReference>
<evidence type="ECO:0000313" key="5">
    <source>
        <dbReference type="Proteomes" id="UP000051494"/>
    </source>
</evidence>
<dbReference type="SUPFAM" id="SSF53335">
    <property type="entry name" value="S-adenosyl-L-methionine-dependent methyltransferases"/>
    <property type="match status" value="1"/>
</dbReference>
<dbReference type="CDD" id="cd02440">
    <property type="entry name" value="AdoMet_MTases"/>
    <property type="match status" value="1"/>
</dbReference>
<reference evidence="3" key="1">
    <citation type="submission" date="2015-09" db="EMBL/GenBank/DDBJ databases">
        <title>Draft Genome Sequences of Two Novel Amoeba-resistant Intranuclear Bacteria, Candidatus Berkiella cookevillensis and Candidatus Berkiella aquae.</title>
        <authorList>
            <person name="Mehari Y.T."/>
            <person name="Arivett B.A."/>
            <person name="Farone A.L."/>
            <person name="Gunderson J.H."/>
            <person name="Farone M.B."/>
        </authorList>
    </citation>
    <scope>NUCLEOTIDE SEQUENCE [LARGE SCALE GENOMIC DNA]</scope>
    <source>
        <strain evidence="3">CC99</strain>
    </source>
</reference>
<name>A0A0Q9YGM6_9GAMM</name>
<proteinExistence type="predicted"/>
<evidence type="ECO:0000259" key="2">
    <source>
        <dbReference type="Pfam" id="PF13649"/>
    </source>
</evidence>
<dbReference type="Proteomes" id="UP000051494">
    <property type="component" value="Unassembled WGS sequence"/>
</dbReference>
<dbReference type="RefSeq" id="WP_057623729.1">
    <property type="nucleotide sequence ID" value="NZ_LKHV02000001.1"/>
</dbReference>
<dbReference type="InterPro" id="IPR029063">
    <property type="entry name" value="SAM-dependent_MTases_sf"/>
</dbReference>
<dbReference type="EMBL" id="LKHV02000001">
    <property type="protein sequence ID" value="MCS5707705.1"/>
    <property type="molecule type" value="Genomic_DNA"/>
</dbReference>
<dbReference type="STRING" id="437022.CC99x_00722"/>
<reference evidence="4" key="2">
    <citation type="journal article" date="2016" name="Genome Announc.">
        <title>Draft Genome Sequences of Two Novel Amoeba-Resistant Intranuclear Bacteria, 'Candidatus Berkiella cookevillensis' and 'Candidatus Berkiella aquae'.</title>
        <authorList>
            <person name="Mehari Y.T."/>
            <person name="Arivett B.A."/>
            <person name="Farone A.L."/>
            <person name="Gunderson J.H."/>
            <person name="Farone M.B."/>
        </authorList>
    </citation>
    <scope>NUCLEOTIDE SEQUENCE</scope>
    <source>
        <strain evidence="4">CC99</strain>
    </source>
</reference>